<organism evidence="1 2">
    <name type="scientific">Mytilus edulis</name>
    <name type="common">Blue mussel</name>
    <dbReference type="NCBI Taxonomy" id="6550"/>
    <lineage>
        <taxon>Eukaryota</taxon>
        <taxon>Metazoa</taxon>
        <taxon>Spiralia</taxon>
        <taxon>Lophotrochozoa</taxon>
        <taxon>Mollusca</taxon>
        <taxon>Bivalvia</taxon>
        <taxon>Autobranchia</taxon>
        <taxon>Pteriomorphia</taxon>
        <taxon>Mytilida</taxon>
        <taxon>Mytiloidea</taxon>
        <taxon>Mytilidae</taxon>
        <taxon>Mytilinae</taxon>
        <taxon>Mytilus</taxon>
    </lineage>
</organism>
<gene>
    <name evidence="1" type="ORF">MEDL_4382</name>
</gene>
<evidence type="ECO:0000313" key="2">
    <source>
        <dbReference type="Proteomes" id="UP000683360"/>
    </source>
</evidence>
<dbReference type="SUPFAM" id="SSF50969">
    <property type="entry name" value="YVTN repeat-like/Quinoprotein amine dehydrogenase"/>
    <property type="match status" value="1"/>
</dbReference>
<dbReference type="OrthoDB" id="10435975at2759"/>
<reference evidence="1" key="1">
    <citation type="submission" date="2021-03" db="EMBL/GenBank/DDBJ databases">
        <authorList>
            <person name="Bekaert M."/>
        </authorList>
    </citation>
    <scope>NUCLEOTIDE SEQUENCE</scope>
</reference>
<dbReference type="EMBL" id="CAJPWZ010000283">
    <property type="protein sequence ID" value="CAG2189064.1"/>
    <property type="molecule type" value="Genomic_DNA"/>
</dbReference>
<comment type="caution">
    <text evidence="1">The sequence shown here is derived from an EMBL/GenBank/DDBJ whole genome shotgun (WGS) entry which is preliminary data.</text>
</comment>
<sequence>MEKTSSYVILRSEKGKQAQIMSLVRRQPKKIDEISLQSCSLLKINIAEIITKSRCVEIHGCTISPNGNMIFADHAADELKVMKENGKLIKNINCTSNTHVVACISNESVAVIKGNSVEVINTETEKVDKCFNIFSSPDGVDYFENVIITRRYSAC</sequence>
<dbReference type="Proteomes" id="UP000683360">
    <property type="component" value="Unassembled WGS sequence"/>
</dbReference>
<proteinExistence type="predicted"/>
<protein>
    <submittedName>
        <fullName evidence="1">Uncharacterized protein</fullName>
    </submittedName>
</protein>
<dbReference type="InterPro" id="IPR011044">
    <property type="entry name" value="Quino_amine_DH_bsu"/>
</dbReference>
<dbReference type="AlphaFoldDB" id="A0A8S3PZI0"/>
<evidence type="ECO:0000313" key="1">
    <source>
        <dbReference type="EMBL" id="CAG2189064.1"/>
    </source>
</evidence>
<keyword evidence="2" id="KW-1185">Reference proteome</keyword>
<name>A0A8S3PZI0_MYTED</name>
<accession>A0A8S3PZI0</accession>